<dbReference type="Gene3D" id="3.90.180.10">
    <property type="entry name" value="Medium-chain alcohol dehydrogenases, catalytic domain"/>
    <property type="match status" value="1"/>
</dbReference>
<dbReference type="PANTHER" id="PTHR43482:SF1">
    <property type="entry name" value="PROTEIN AST1-RELATED"/>
    <property type="match status" value="1"/>
</dbReference>
<evidence type="ECO:0000313" key="2">
    <source>
        <dbReference type="EMBL" id="MEN7548835.1"/>
    </source>
</evidence>
<dbReference type="InterPro" id="IPR036291">
    <property type="entry name" value="NAD(P)-bd_dom_sf"/>
</dbReference>
<dbReference type="SMART" id="SM00829">
    <property type="entry name" value="PKS_ER"/>
    <property type="match status" value="1"/>
</dbReference>
<dbReference type="RefSeq" id="WP_346821611.1">
    <property type="nucleotide sequence ID" value="NZ_JBDKWZ010000006.1"/>
</dbReference>
<evidence type="ECO:0000313" key="3">
    <source>
        <dbReference type="Proteomes" id="UP001403385"/>
    </source>
</evidence>
<protein>
    <submittedName>
        <fullName evidence="2">NADP-dependent oxidoreductase</fullName>
        <ecNumber evidence="2">1.-.-.-</ecNumber>
    </submittedName>
</protein>
<evidence type="ECO:0000259" key="1">
    <source>
        <dbReference type="SMART" id="SM00829"/>
    </source>
</evidence>
<feature type="domain" description="Enoyl reductase (ER)" evidence="1">
    <location>
        <begin position="10"/>
        <end position="333"/>
    </location>
</feature>
<dbReference type="EC" id="1.-.-.-" evidence="2"/>
<dbReference type="AlphaFoldDB" id="A0AAW9S8S3"/>
<reference evidence="2 3" key="1">
    <citation type="submission" date="2024-04" db="EMBL/GenBank/DDBJ databases">
        <title>Novel genus in family Flammeovirgaceae.</title>
        <authorList>
            <person name="Nguyen T.H."/>
            <person name="Vuong T.Q."/>
            <person name="Le H."/>
            <person name="Kim S.-G."/>
        </authorList>
    </citation>
    <scope>NUCLEOTIDE SEQUENCE [LARGE SCALE GENOMIC DNA]</scope>
    <source>
        <strain evidence="2 3">JCM 23209</strain>
    </source>
</reference>
<dbReference type="InterPro" id="IPR052585">
    <property type="entry name" value="Lipid_raft_assoc_Zn_ADH"/>
</dbReference>
<keyword evidence="3" id="KW-1185">Reference proteome</keyword>
<dbReference type="SUPFAM" id="SSF51735">
    <property type="entry name" value="NAD(P)-binding Rossmann-fold domains"/>
    <property type="match status" value="1"/>
</dbReference>
<sequence>MKAIVLKDFGGVENFDLQEVAVPEVKPHEVLIRIKATAFNPIDYQMRQGSTESKLLKSPILGRELSGEIVETGEKVTRLQTGDKVSAYVGSLASNGTYTEYISVPQELVAKNPDNISFEEAAALPMVGMTALQCFKRVDIPKDKPVFITGGAGGVGTILIKLLLAKGNQSVYTTAGNERSIAHLTGLGLPSENIFNYKQDDLTSAVPSRLGEQALEYCIDLVGGKLSELCAGLLDVYGTYVDITFLTTPEARELLFDKANIIVNVANYAHTLKKGEMDLSYYGESLQELFRLIENGNITPAAINTVGELSVDTVKKAHTLMENNQTKGSKLVMINY</sequence>
<dbReference type="Gene3D" id="3.40.50.720">
    <property type="entry name" value="NAD(P)-binding Rossmann-like Domain"/>
    <property type="match status" value="1"/>
</dbReference>
<accession>A0AAW9S8S3</accession>
<proteinExistence type="predicted"/>
<dbReference type="Proteomes" id="UP001403385">
    <property type="component" value="Unassembled WGS sequence"/>
</dbReference>
<dbReference type="InterPro" id="IPR020843">
    <property type="entry name" value="ER"/>
</dbReference>
<dbReference type="Pfam" id="PF08240">
    <property type="entry name" value="ADH_N"/>
    <property type="match status" value="1"/>
</dbReference>
<dbReference type="SUPFAM" id="SSF50129">
    <property type="entry name" value="GroES-like"/>
    <property type="match status" value="1"/>
</dbReference>
<keyword evidence="2" id="KW-0560">Oxidoreductase</keyword>
<name>A0AAW9S8S3_9BACT</name>
<organism evidence="2 3">
    <name type="scientific">Rapidithrix thailandica</name>
    <dbReference type="NCBI Taxonomy" id="413964"/>
    <lineage>
        <taxon>Bacteria</taxon>
        <taxon>Pseudomonadati</taxon>
        <taxon>Bacteroidota</taxon>
        <taxon>Cytophagia</taxon>
        <taxon>Cytophagales</taxon>
        <taxon>Flammeovirgaceae</taxon>
        <taxon>Rapidithrix</taxon>
    </lineage>
</organism>
<comment type="caution">
    <text evidence="2">The sequence shown here is derived from an EMBL/GenBank/DDBJ whole genome shotgun (WGS) entry which is preliminary data.</text>
</comment>
<dbReference type="InterPro" id="IPR011032">
    <property type="entry name" value="GroES-like_sf"/>
</dbReference>
<gene>
    <name evidence="2" type="ORF">AAG747_13015</name>
</gene>
<dbReference type="InterPro" id="IPR013154">
    <property type="entry name" value="ADH-like_N"/>
</dbReference>
<dbReference type="PANTHER" id="PTHR43482">
    <property type="entry name" value="PROTEIN AST1-RELATED"/>
    <property type="match status" value="1"/>
</dbReference>
<dbReference type="CDD" id="cd05289">
    <property type="entry name" value="MDR_like_2"/>
    <property type="match status" value="1"/>
</dbReference>
<dbReference type="GO" id="GO:0016491">
    <property type="term" value="F:oxidoreductase activity"/>
    <property type="evidence" value="ECO:0007669"/>
    <property type="project" value="UniProtKB-KW"/>
</dbReference>
<dbReference type="EMBL" id="JBDKWZ010000006">
    <property type="protein sequence ID" value="MEN7548835.1"/>
    <property type="molecule type" value="Genomic_DNA"/>
</dbReference>
<dbReference type="Pfam" id="PF13602">
    <property type="entry name" value="ADH_zinc_N_2"/>
    <property type="match status" value="1"/>
</dbReference>